<protein>
    <submittedName>
        <fullName evidence="1">Uncharacterized protein</fullName>
    </submittedName>
</protein>
<gene>
    <name evidence="1" type="ORF">O3P69_008973</name>
</gene>
<dbReference type="Proteomes" id="UP001487740">
    <property type="component" value="Unassembled WGS sequence"/>
</dbReference>
<evidence type="ECO:0000313" key="2">
    <source>
        <dbReference type="Proteomes" id="UP001487740"/>
    </source>
</evidence>
<dbReference type="EMBL" id="JARAKH010000027">
    <property type="protein sequence ID" value="KAK8389654.1"/>
    <property type="molecule type" value="Genomic_DNA"/>
</dbReference>
<dbReference type="AlphaFoldDB" id="A0AAW0TPP6"/>
<sequence length="87" mass="9708">MSDWQRGFKMAVDPKVSRDPLVREPGGFTSHGFPSSCDIPPVTLPRIRRALGSVTLSQSWKFLVHDSQVARHCMPRGPHGIYVHDAV</sequence>
<accession>A0AAW0TPP6</accession>
<organism evidence="1 2">
    <name type="scientific">Scylla paramamosain</name>
    <name type="common">Mud crab</name>
    <dbReference type="NCBI Taxonomy" id="85552"/>
    <lineage>
        <taxon>Eukaryota</taxon>
        <taxon>Metazoa</taxon>
        <taxon>Ecdysozoa</taxon>
        <taxon>Arthropoda</taxon>
        <taxon>Crustacea</taxon>
        <taxon>Multicrustacea</taxon>
        <taxon>Malacostraca</taxon>
        <taxon>Eumalacostraca</taxon>
        <taxon>Eucarida</taxon>
        <taxon>Decapoda</taxon>
        <taxon>Pleocyemata</taxon>
        <taxon>Brachyura</taxon>
        <taxon>Eubrachyura</taxon>
        <taxon>Portunoidea</taxon>
        <taxon>Portunidae</taxon>
        <taxon>Portuninae</taxon>
        <taxon>Scylla</taxon>
    </lineage>
</organism>
<evidence type="ECO:0000313" key="1">
    <source>
        <dbReference type="EMBL" id="KAK8389654.1"/>
    </source>
</evidence>
<proteinExistence type="predicted"/>
<comment type="caution">
    <text evidence="1">The sequence shown here is derived from an EMBL/GenBank/DDBJ whole genome shotgun (WGS) entry which is preliminary data.</text>
</comment>
<keyword evidence="2" id="KW-1185">Reference proteome</keyword>
<reference evidence="1 2" key="1">
    <citation type="submission" date="2023-03" db="EMBL/GenBank/DDBJ databases">
        <title>High-quality genome of Scylla paramamosain provides insights in environmental adaptation.</title>
        <authorList>
            <person name="Zhang L."/>
        </authorList>
    </citation>
    <scope>NUCLEOTIDE SEQUENCE [LARGE SCALE GENOMIC DNA]</scope>
    <source>
        <strain evidence="1">LZ_2023a</strain>
        <tissue evidence="1">Muscle</tissue>
    </source>
</reference>
<name>A0AAW0TPP6_SCYPA</name>